<keyword evidence="1" id="KW-1133">Transmembrane helix</keyword>
<feature type="transmembrane region" description="Helical" evidence="1">
    <location>
        <begin position="29"/>
        <end position="52"/>
    </location>
</feature>
<dbReference type="EMBL" id="MAXA01000224">
    <property type="protein sequence ID" value="OHV27250.1"/>
    <property type="molecule type" value="Genomic_DNA"/>
</dbReference>
<dbReference type="AlphaFoldDB" id="A0A1S1PZW6"/>
<evidence type="ECO:0000313" key="3">
    <source>
        <dbReference type="Proteomes" id="UP000179769"/>
    </source>
</evidence>
<accession>A0A1S1PZW6</accession>
<protein>
    <submittedName>
        <fullName evidence="2">Uncharacterized protein</fullName>
    </submittedName>
</protein>
<reference evidence="3" key="1">
    <citation type="submission" date="2016-07" db="EMBL/GenBank/DDBJ databases">
        <title>Frankia sp. NRRL B-16219 Genome sequencing.</title>
        <authorList>
            <person name="Ghodhbane-Gtari F."/>
            <person name="Swanson E."/>
            <person name="Gueddou A."/>
            <person name="Louati M."/>
            <person name="Nouioui I."/>
            <person name="Hezbri K."/>
            <person name="Abebe-Akele F."/>
            <person name="Simpson S."/>
            <person name="Morris K."/>
            <person name="Thomas K."/>
            <person name="Gtari M."/>
            <person name="Tisa L.S."/>
        </authorList>
    </citation>
    <scope>NUCLEOTIDE SEQUENCE [LARGE SCALE GENOMIC DNA]</scope>
    <source>
        <strain evidence="3">NRRL B-16219</strain>
    </source>
</reference>
<gene>
    <name evidence="2" type="ORF">BBK14_05125</name>
</gene>
<proteinExistence type="predicted"/>
<comment type="caution">
    <text evidence="2">The sequence shown here is derived from an EMBL/GenBank/DDBJ whole genome shotgun (WGS) entry which is preliminary data.</text>
</comment>
<dbReference type="Proteomes" id="UP000179769">
    <property type="component" value="Unassembled WGS sequence"/>
</dbReference>
<keyword evidence="1" id="KW-0472">Membrane</keyword>
<keyword evidence="3" id="KW-1185">Reference proteome</keyword>
<evidence type="ECO:0000256" key="1">
    <source>
        <dbReference type="SAM" id="Phobius"/>
    </source>
</evidence>
<sequence length="65" mass="6764">MTASAAVAGLLALVFLVLALVVPDPSRHAHGLLVVVDLVAVAGVGAVWIRVVRLVGLSVDRRRVE</sequence>
<organism evidence="2 3">
    <name type="scientific">Parafrankia soli</name>
    <dbReference type="NCBI Taxonomy" id="2599596"/>
    <lineage>
        <taxon>Bacteria</taxon>
        <taxon>Bacillati</taxon>
        <taxon>Actinomycetota</taxon>
        <taxon>Actinomycetes</taxon>
        <taxon>Frankiales</taxon>
        <taxon>Frankiaceae</taxon>
        <taxon>Parafrankia</taxon>
    </lineage>
</organism>
<evidence type="ECO:0000313" key="2">
    <source>
        <dbReference type="EMBL" id="OHV27250.1"/>
    </source>
</evidence>
<name>A0A1S1PZW6_9ACTN</name>
<keyword evidence="1" id="KW-0812">Transmembrane</keyword>